<evidence type="ECO:0000256" key="3">
    <source>
        <dbReference type="ARBA" id="ARBA00023127"/>
    </source>
</evidence>
<dbReference type="STRING" id="48709.A0A1D2MTN7"/>
<dbReference type="InterPro" id="IPR006671">
    <property type="entry name" value="Cyclin_N"/>
</dbReference>
<evidence type="ECO:0000256" key="1">
    <source>
        <dbReference type="ARBA" id="ARBA00008638"/>
    </source>
</evidence>
<keyword evidence="4" id="KW-0131">Cell cycle</keyword>
<reference evidence="9 10" key="1">
    <citation type="journal article" date="2016" name="Genome Biol. Evol.">
        <title>Gene Family Evolution Reflects Adaptation to Soil Environmental Stressors in the Genome of the Collembolan Orchesella cincta.</title>
        <authorList>
            <person name="Faddeeva-Vakhrusheva A."/>
            <person name="Derks M.F."/>
            <person name="Anvar S.Y."/>
            <person name="Agamennone V."/>
            <person name="Suring W."/>
            <person name="Smit S."/>
            <person name="van Straalen N.M."/>
            <person name="Roelofs D."/>
        </authorList>
    </citation>
    <scope>NUCLEOTIDE SEQUENCE [LARGE SCALE GENOMIC DNA]</scope>
    <source>
        <tissue evidence="9">Mixed pool</tissue>
    </source>
</reference>
<dbReference type="NCBIfam" id="TIGR00569">
    <property type="entry name" value="ccl1"/>
    <property type="match status" value="1"/>
</dbReference>
<dbReference type="GO" id="GO:0006357">
    <property type="term" value="P:regulation of transcription by RNA polymerase II"/>
    <property type="evidence" value="ECO:0007669"/>
    <property type="project" value="InterPro"/>
</dbReference>
<comment type="similarity">
    <text evidence="1">Belongs to the cyclin family. Cyclin C subfamily.</text>
</comment>
<dbReference type="CDD" id="cd20525">
    <property type="entry name" value="CYCLIN_CCNH_rpt2"/>
    <property type="match status" value="1"/>
</dbReference>
<keyword evidence="10" id="KW-1185">Reference proteome</keyword>
<name>A0A1D2MTN7_ORCCI</name>
<dbReference type="Pfam" id="PF16899">
    <property type="entry name" value="Cyclin_C_2"/>
    <property type="match status" value="1"/>
</dbReference>
<evidence type="ECO:0000313" key="10">
    <source>
        <dbReference type="Proteomes" id="UP000094527"/>
    </source>
</evidence>
<evidence type="ECO:0000256" key="7">
    <source>
        <dbReference type="RuleBase" id="RU000383"/>
    </source>
</evidence>
<dbReference type="InterPro" id="IPR013763">
    <property type="entry name" value="Cyclin-like_dom"/>
</dbReference>
<dbReference type="FunFam" id="1.10.472.10:FF:000029">
    <property type="entry name" value="Cyclin h"/>
    <property type="match status" value="1"/>
</dbReference>
<comment type="caution">
    <text evidence="9">The sequence shown here is derived from an EMBL/GenBank/DDBJ whole genome shotgun (WGS) entry which is preliminary data.</text>
</comment>
<dbReference type="OMA" id="FRVEQNT"/>
<accession>A0A1D2MTN7</accession>
<protein>
    <recommendedName>
        <fullName evidence="2">Cyclin-H</fullName>
    </recommendedName>
</protein>
<dbReference type="Gene3D" id="1.10.472.10">
    <property type="entry name" value="Cyclin-like"/>
    <property type="match status" value="2"/>
</dbReference>
<dbReference type="CDD" id="cd20524">
    <property type="entry name" value="CYCLIN_CCNH_rpt1"/>
    <property type="match status" value="1"/>
</dbReference>
<dbReference type="GO" id="GO:0070985">
    <property type="term" value="C:transcription factor TFIIK complex"/>
    <property type="evidence" value="ECO:0007669"/>
    <property type="project" value="InterPro"/>
</dbReference>
<evidence type="ECO:0000256" key="4">
    <source>
        <dbReference type="ARBA" id="ARBA00023306"/>
    </source>
</evidence>
<dbReference type="GO" id="GO:0016538">
    <property type="term" value="F:cyclin-dependent protein serine/threonine kinase regulator activity"/>
    <property type="evidence" value="ECO:0007669"/>
    <property type="project" value="InterPro"/>
</dbReference>
<comment type="function">
    <text evidence="5">Regulates CDK7, the catalytic subunit of the CDK-activating kinase (CAK) enzymatic complex. CAK activates the cyclin-associated kinases CDK1, CDK2, CDK4 and CDK6 by threonine phosphorylation. CAK complexed to the core-TFIIH basal transcription factor activates RNA polymerase II by serine phosphorylation of the repetitive C-terminal domain (CTD) of its large subunit (POLR2A), allowing its escape from the promoter and elongation of the transcripts. Involved in cell cycle control and in RNA transcription by RNA polymerase II. Its expression and activity are constant throughout the cell cycle.</text>
</comment>
<dbReference type="GO" id="GO:0006351">
    <property type="term" value="P:DNA-templated transcription"/>
    <property type="evidence" value="ECO:0007669"/>
    <property type="project" value="InterPro"/>
</dbReference>
<dbReference type="AlphaFoldDB" id="A0A1D2MTN7"/>
<comment type="subunit">
    <text evidence="6">Associates primarily with CDK7 and MAT1 to form the CAK complex. CAK can further associate with the core-TFIIH to form the TFIIH basal transcription factor.</text>
</comment>
<evidence type="ECO:0000256" key="5">
    <source>
        <dbReference type="ARBA" id="ARBA00025343"/>
    </source>
</evidence>
<gene>
    <name evidence="9" type="ORF">Ocin01_10207</name>
</gene>
<evidence type="ECO:0000259" key="8">
    <source>
        <dbReference type="SMART" id="SM00385"/>
    </source>
</evidence>
<dbReference type="EMBL" id="LJIJ01000536">
    <property type="protein sequence ID" value="ODM96479.1"/>
    <property type="molecule type" value="Genomic_DNA"/>
</dbReference>
<proteinExistence type="inferred from homology"/>
<dbReference type="InterPro" id="IPR027081">
    <property type="entry name" value="CyclinH/Ccl1"/>
</dbReference>
<dbReference type="InterPro" id="IPR043198">
    <property type="entry name" value="Cyclin/Ssn8"/>
</dbReference>
<dbReference type="Pfam" id="PF00134">
    <property type="entry name" value="Cyclin_N"/>
    <property type="match status" value="1"/>
</dbReference>
<feature type="domain" description="Cyclin-like" evidence="8">
    <location>
        <begin position="61"/>
        <end position="148"/>
    </location>
</feature>
<dbReference type="InterPro" id="IPR036915">
    <property type="entry name" value="Cyclin-like_sf"/>
</dbReference>
<sequence length="326" mass="38321">MFATSTQKNHWIFSDEETLIRIREATNKAYVDQFRPPEVEDVGDFFLSATEERTLLHFYEYQLKEFCVKFQPTMNKAVIGTAFSYFKRFFLYNSVMDYHPKEILVTCVYLACKIEEFNVTIAQFVANVKGDREKAQEIILNNELLLMSAVKFHLTVHNPYRPVEGFLIDLKTRHPVLEAENLRPFIDEFLDKVLMTDVPLIYAPSQIALASVLEAARKCREHLDVYVTSILITDEEMLQSVVDAIRTIRLMVRVKNYDPPSRDVIKVLEKKLEKCRNQENNSDSTIYKTRMLEELMEEDERTQRDYETTLAEQRSHFAKLIMESRQ</sequence>
<dbReference type="PANTHER" id="PTHR10026">
    <property type="entry name" value="CYCLIN"/>
    <property type="match status" value="1"/>
</dbReference>
<keyword evidence="3 7" id="KW-0195">Cyclin</keyword>
<dbReference type="InterPro" id="IPR031658">
    <property type="entry name" value="Cyclin_C_2"/>
</dbReference>
<organism evidence="9 10">
    <name type="scientific">Orchesella cincta</name>
    <name type="common">Springtail</name>
    <name type="synonym">Podura cincta</name>
    <dbReference type="NCBI Taxonomy" id="48709"/>
    <lineage>
        <taxon>Eukaryota</taxon>
        <taxon>Metazoa</taxon>
        <taxon>Ecdysozoa</taxon>
        <taxon>Arthropoda</taxon>
        <taxon>Hexapoda</taxon>
        <taxon>Collembola</taxon>
        <taxon>Entomobryomorpha</taxon>
        <taxon>Entomobryoidea</taxon>
        <taxon>Orchesellidae</taxon>
        <taxon>Orchesellinae</taxon>
        <taxon>Orchesella</taxon>
    </lineage>
</organism>
<evidence type="ECO:0000256" key="6">
    <source>
        <dbReference type="ARBA" id="ARBA00026042"/>
    </source>
</evidence>
<dbReference type="Proteomes" id="UP000094527">
    <property type="component" value="Unassembled WGS sequence"/>
</dbReference>
<evidence type="ECO:0000313" key="9">
    <source>
        <dbReference type="EMBL" id="ODM96479.1"/>
    </source>
</evidence>
<evidence type="ECO:0000256" key="2">
    <source>
        <dbReference type="ARBA" id="ARBA00019496"/>
    </source>
</evidence>
<dbReference type="OrthoDB" id="340962at2759"/>
<dbReference type="SUPFAM" id="SSF47954">
    <property type="entry name" value="Cyclin-like"/>
    <property type="match status" value="2"/>
</dbReference>
<dbReference type="SMART" id="SM00385">
    <property type="entry name" value="CYCLIN"/>
    <property type="match status" value="1"/>
</dbReference>